<evidence type="ECO:0000256" key="2">
    <source>
        <dbReference type="ARBA" id="ARBA00022527"/>
    </source>
</evidence>
<feature type="region of interest" description="Disordered" evidence="9">
    <location>
        <begin position="427"/>
        <end position="453"/>
    </location>
</feature>
<evidence type="ECO:0000256" key="4">
    <source>
        <dbReference type="ARBA" id="ARBA00022741"/>
    </source>
</evidence>
<evidence type="ECO:0000256" key="7">
    <source>
        <dbReference type="ARBA" id="ARBA00047899"/>
    </source>
</evidence>
<dbReference type="EC" id="2.7.11.1" evidence="1"/>
<dbReference type="STRING" id="1884261.A0A5C3QC59"/>
<evidence type="ECO:0000256" key="5">
    <source>
        <dbReference type="ARBA" id="ARBA00022777"/>
    </source>
</evidence>
<dbReference type="EMBL" id="ML178835">
    <property type="protein sequence ID" value="TFK99146.1"/>
    <property type="molecule type" value="Genomic_DNA"/>
</dbReference>
<feature type="compositionally biased region" description="Pro residues" evidence="9">
    <location>
        <begin position="441"/>
        <end position="450"/>
    </location>
</feature>
<evidence type="ECO:0000313" key="11">
    <source>
        <dbReference type="EMBL" id="TFK99146.1"/>
    </source>
</evidence>
<feature type="compositionally biased region" description="Polar residues" evidence="9">
    <location>
        <begin position="18"/>
        <end position="38"/>
    </location>
</feature>
<feature type="region of interest" description="Disordered" evidence="9">
    <location>
        <begin position="1"/>
        <end position="113"/>
    </location>
</feature>
<proteinExistence type="predicted"/>
<keyword evidence="3" id="KW-0808">Transferase</keyword>
<dbReference type="GO" id="GO:0000278">
    <property type="term" value="P:mitotic cell cycle"/>
    <property type="evidence" value="ECO:0007669"/>
    <property type="project" value="TreeGrafter"/>
</dbReference>
<dbReference type="SMART" id="SM01331">
    <property type="entry name" value="DUF3635"/>
    <property type="match status" value="1"/>
</dbReference>
<comment type="catalytic activity">
    <reaction evidence="8">
        <text>L-seryl-[protein] + ATP = O-phospho-L-seryl-[protein] + ADP + H(+)</text>
        <dbReference type="Rhea" id="RHEA:17989"/>
        <dbReference type="Rhea" id="RHEA-COMP:9863"/>
        <dbReference type="Rhea" id="RHEA-COMP:11604"/>
        <dbReference type="ChEBI" id="CHEBI:15378"/>
        <dbReference type="ChEBI" id="CHEBI:29999"/>
        <dbReference type="ChEBI" id="CHEBI:30616"/>
        <dbReference type="ChEBI" id="CHEBI:83421"/>
        <dbReference type="ChEBI" id="CHEBI:456216"/>
        <dbReference type="EC" id="2.7.11.1"/>
    </reaction>
</comment>
<evidence type="ECO:0000256" key="1">
    <source>
        <dbReference type="ARBA" id="ARBA00012513"/>
    </source>
</evidence>
<dbReference type="PANTHER" id="PTHR24419:SF18">
    <property type="entry name" value="SERINE_THREONINE-PROTEIN KINASE HASPIN"/>
    <property type="match status" value="1"/>
</dbReference>
<feature type="compositionally biased region" description="Low complexity" evidence="9">
    <location>
        <begin position="178"/>
        <end position="187"/>
    </location>
</feature>
<evidence type="ECO:0000256" key="6">
    <source>
        <dbReference type="ARBA" id="ARBA00022840"/>
    </source>
</evidence>
<feature type="domain" description="Serine/threonine-protein kinase haspin C-terminal" evidence="10">
    <location>
        <begin position="762"/>
        <end position="839"/>
    </location>
</feature>
<dbReference type="OrthoDB" id="5327538at2759"/>
<reference evidence="11 12" key="1">
    <citation type="journal article" date="2019" name="Nat. Ecol. Evol.">
        <title>Megaphylogeny resolves global patterns of mushroom evolution.</title>
        <authorList>
            <person name="Varga T."/>
            <person name="Krizsan K."/>
            <person name="Foldi C."/>
            <person name="Dima B."/>
            <person name="Sanchez-Garcia M."/>
            <person name="Sanchez-Ramirez S."/>
            <person name="Szollosi G.J."/>
            <person name="Szarkandi J.G."/>
            <person name="Papp V."/>
            <person name="Albert L."/>
            <person name="Andreopoulos W."/>
            <person name="Angelini C."/>
            <person name="Antonin V."/>
            <person name="Barry K.W."/>
            <person name="Bougher N.L."/>
            <person name="Buchanan P."/>
            <person name="Buyck B."/>
            <person name="Bense V."/>
            <person name="Catcheside P."/>
            <person name="Chovatia M."/>
            <person name="Cooper J."/>
            <person name="Damon W."/>
            <person name="Desjardin D."/>
            <person name="Finy P."/>
            <person name="Geml J."/>
            <person name="Haridas S."/>
            <person name="Hughes K."/>
            <person name="Justo A."/>
            <person name="Karasinski D."/>
            <person name="Kautmanova I."/>
            <person name="Kiss B."/>
            <person name="Kocsube S."/>
            <person name="Kotiranta H."/>
            <person name="LaButti K.M."/>
            <person name="Lechner B.E."/>
            <person name="Liimatainen K."/>
            <person name="Lipzen A."/>
            <person name="Lukacs Z."/>
            <person name="Mihaltcheva S."/>
            <person name="Morgado L.N."/>
            <person name="Niskanen T."/>
            <person name="Noordeloos M.E."/>
            <person name="Ohm R.A."/>
            <person name="Ortiz-Santana B."/>
            <person name="Ovrebo C."/>
            <person name="Racz N."/>
            <person name="Riley R."/>
            <person name="Savchenko A."/>
            <person name="Shiryaev A."/>
            <person name="Soop K."/>
            <person name="Spirin V."/>
            <person name="Szebenyi C."/>
            <person name="Tomsovsky M."/>
            <person name="Tulloss R.E."/>
            <person name="Uehling J."/>
            <person name="Grigoriev I.V."/>
            <person name="Vagvolgyi C."/>
            <person name="Papp T."/>
            <person name="Martin F.M."/>
            <person name="Miettinen O."/>
            <person name="Hibbett D.S."/>
            <person name="Nagy L.G."/>
        </authorList>
    </citation>
    <scope>NUCLEOTIDE SEQUENCE [LARGE SCALE GENOMIC DNA]</scope>
    <source>
        <strain evidence="11 12">CBS 309.79</strain>
    </source>
</reference>
<keyword evidence="2" id="KW-0723">Serine/threonine-protein kinase</keyword>
<name>A0A5C3QC59_9AGAR</name>
<feature type="region of interest" description="Disordered" evidence="9">
    <location>
        <begin position="173"/>
        <end position="390"/>
    </location>
</feature>
<keyword evidence="12" id="KW-1185">Reference proteome</keyword>
<dbReference type="SUPFAM" id="SSF56112">
    <property type="entry name" value="Protein kinase-like (PK-like)"/>
    <property type="match status" value="1"/>
</dbReference>
<dbReference type="InterPro" id="IPR024604">
    <property type="entry name" value="GSG2_C"/>
</dbReference>
<sequence>MLGSRTKQVYAYGRRNQRIVNVSENPSQLDPLKQSSDASPAPRKPTCRAVTKPKASSPKAALAMKRKKLSPGRPLPVKRLVDLDFTEPSSPLSSRRSNAPGSPAVPIRNRPKTPAAKLGGLKAAFTPFIDVDIQVRDEDGKVLQREKRVAKAAPKSSARVRSQTQPRIISLIGDDESPAQSPSQSPQQHRRPITARRSAKDRPSSPTPHFEEEGEALAQPKPSRLLPQRTRVVQSDDEASRSSESDSSSSILVSRNIRKHNTFRTEDRQRYGARPAARCAHTKATIHKAESASSAPEEVSEDDDLPEQHPCYGTQNASSKEKPYQANSTTGRASGCIRIEGRPSESAGLKTKRNSSTRRGDTDGLPTLNITALSSRHPPTLDEQDQPSSTEVLPHHDLYRPIPALMKAKPLAYVDSPALKARPLTPIRRSGHRLNTSSLFPRPPSPPSPTTPTDIDLSCDFSSLDLSTDLPPHYTPPPYLAALLEECAQSDTGPYEFSAFIDTFPYDPVVNSDHGGERLRAEFRKIGEASYSEVFGIGDVVLKIVPLRNEDAVGPVLDVEGPAPSDAPDVLREIAVTRAMGDMCPSFVKLLKTYVVKGRYPELLLGLWDEFESANGSESIRPDTFALSQTYAIIVLPNGGPDLETYAFSNSAKFGWKYAASIFWQTAKALSKAEELVQFEHRDLHWGQILIRNTSACQGLPVLQPRKNTNVTAASAVEEVQNKFMDDVSNGVSVTIIDLGLSRMDAGDGVGGRKTIWTAFDEEIFLGEGDYQFDVYRLMKTHNEDSWQTFKPLTNVMWLHYLLLKLIKSKGLKAPRKSGTQPANNGKAQTERMCYDALMEMEKLIGRSVASVSATKAPTKARAKTTAKGAAKAGVPVVDCPISAIEVVAYGVKRQWVALAC</sequence>
<protein>
    <recommendedName>
        <fullName evidence="1">non-specific serine/threonine protein kinase</fullName>
        <ecNumber evidence="1">2.7.11.1</ecNumber>
    </recommendedName>
</protein>
<dbReference type="Gene3D" id="3.30.200.20">
    <property type="entry name" value="Phosphorylase Kinase, domain 1"/>
    <property type="match status" value="1"/>
</dbReference>
<keyword evidence="5" id="KW-0418">Kinase</keyword>
<evidence type="ECO:0000256" key="3">
    <source>
        <dbReference type="ARBA" id="ARBA00022679"/>
    </source>
</evidence>
<accession>A0A5C3QC59</accession>
<evidence type="ECO:0000259" key="10">
    <source>
        <dbReference type="SMART" id="SM01331"/>
    </source>
</evidence>
<comment type="catalytic activity">
    <reaction evidence="7">
        <text>L-threonyl-[protein] + ATP = O-phospho-L-threonyl-[protein] + ADP + H(+)</text>
        <dbReference type="Rhea" id="RHEA:46608"/>
        <dbReference type="Rhea" id="RHEA-COMP:11060"/>
        <dbReference type="Rhea" id="RHEA-COMP:11605"/>
        <dbReference type="ChEBI" id="CHEBI:15378"/>
        <dbReference type="ChEBI" id="CHEBI:30013"/>
        <dbReference type="ChEBI" id="CHEBI:30616"/>
        <dbReference type="ChEBI" id="CHEBI:61977"/>
        <dbReference type="ChEBI" id="CHEBI:456216"/>
        <dbReference type="EC" id="2.7.11.1"/>
    </reaction>
</comment>
<dbReference type="GO" id="GO:0035556">
    <property type="term" value="P:intracellular signal transduction"/>
    <property type="evidence" value="ECO:0007669"/>
    <property type="project" value="TreeGrafter"/>
</dbReference>
<keyword evidence="6" id="KW-0067">ATP-binding</keyword>
<dbReference type="GO" id="GO:0005524">
    <property type="term" value="F:ATP binding"/>
    <property type="evidence" value="ECO:0007669"/>
    <property type="project" value="UniProtKB-KW"/>
</dbReference>
<dbReference type="InterPro" id="IPR011009">
    <property type="entry name" value="Kinase-like_dom_sf"/>
</dbReference>
<feature type="compositionally biased region" description="Low complexity" evidence="9">
    <location>
        <begin position="52"/>
        <end position="61"/>
    </location>
</feature>
<gene>
    <name evidence="11" type="ORF">BDV98DRAFT_533102</name>
</gene>
<dbReference type="Pfam" id="PF12330">
    <property type="entry name" value="Haspin_kinase"/>
    <property type="match status" value="1"/>
</dbReference>
<dbReference type="GO" id="GO:0072354">
    <property type="term" value="F:histone H3T3 kinase activity"/>
    <property type="evidence" value="ECO:0007669"/>
    <property type="project" value="TreeGrafter"/>
</dbReference>
<dbReference type="AlphaFoldDB" id="A0A5C3QC59"/>
<dbReference type="GO" id="GO:0005737">
    <property type="term" value="C:cytoplasm"/>
    <property type="evidence" value="ECO:0007669"/>
    <property type="project" value="TreeGrafter"/>
</dbReference>
<evidence type="ECO:0000313" key="12">
    <source>
        <dbReference type="Proteomes" id="UP000305067"/>
    </source>
</evidence>
<feature type="region of interest" description="Disordered" evidence="9">
    <location>
        <begin position="146"/>
        <end position="165"/>
    </location>
</feature>
<evidence type="ECO:0000256" key="9">
    <source>
        <dbReference type="SAM" id="MobiDB-lite"/>
    </source>
</evidence>
<dbReference type="Gene3D" id="1.10.510.10">
    <property type="entry name" value="Transferase(Phosphotransferase) domain 1"/>
    <property type="match status" value="1"/>
</dbReference>
<evidence type="ECO:0000256" key="8">
    <source>
        <dbReference type="ARBA" id="ARBA00048679"/>
    </source>
</evidence>
<feature type="compositionally biased region" description="Polar residues" evidence="9">
    <location>
        <begin position="87"/>
        <end position="100"/>
    </location>
</feature>
<feature type="compositionally biased region" description="Basic residues" evidence="9">
    <location>
        <begin position="188"/>
        <end position="197"/>
    </location>
</feature>
<dbReference type="GO" id="GO:0005634">
    <property type="term" value="C:nucleus"/>
    <property type="evidence" value="ECO:0007669"/>
    <property type="project" value="TreeGrafter"/>
</dbReference>
<dbReference type="PANTHER" id="PTHR24419">
    <property type="entry name" value="INTERLEUKIN-1 RECEPTOR-ASSOCIATED KINASE"/>
    <property type="match status" value="1"/>
</dbReference>
<organism evidence="11 12">
    <name type="scientific">Pterulicium gracile</name>
    <dbReference type="NCBI Taxonomy" id="1884261"/>
    <lineage>
        <taxon>Eukaryota</taxon>
        <taxon>Fungi</taxon>
        <taxon>Dikarya</taxon>
        <taxon>Basidiomycota</taxon>
        <taxon>Agaricomycotina</taxon>
        <taxon>Agaricomycetes</taxon>
        <taxon>Agaricomycetidae</taxon>
        <taxon>Agaricales</taxon>
        <taxon>Pleurotineae</taxon>
        <taxon>Pterulaceae</taxon>
        <taxon>Pterulicium</taxon>
    </lineage>
</organism>
<dbReference type="Proteomes" id="UP000305067">
    <property type="component" value="Unassembled WGS sequence"/>
</dbReference>
<keyword evidence="4" id="KW-0547">Nucleotide-binding</keyword>